<sequence>MKSCRRPLPRRSLMSGHFVRVRLISASGLSALSPTTYDFSAYSISIHTIGAIRTHRLVLHTLLQAVRYWEPISSERPPFKT</sequence>
<keyword evidence="2" id="KW-1185">Reference proteome</keyword>
<organism evidence="1 2">
    <name type="scientific">Teratosphaeria nubilosa</name>
    <dbReference type="NCBI Taxonomy" id="161662"/>
    <lineage>
        <taxon>Eukaryota</taxon>
        <taxon>Fungi</taxon>
        <taxon>Dikarya</taxon>
        <taxon>Ascomycota</taxon>
        <taxon>Pezizomycotina</taxon>
        <taxon>Dothideomycetes</taxon>
        <taxon>Dothideomycetidae</taxon>
        <taxon>Mycosphaerellales</taxon>
        <taxon>Teratosphaeriaceae</taxon>
        <taxon>Teratosphaeria</taxon>
    </lineage>
</organism>
<protein>
    <submittedName>
        <fullName evidence="1">Uncharacterized protein</fullName>
    </submittedName>
</protein>
<reference evidence="1" key="1">
    <citation type="journal article" date="2020" name="Stud. Mycol.">
        <title>101 Dothideomycetes genomes: a test case for predicting lifestyles and emergence of pathogens.</title>
        <authorList>
            <person name="Haridas S."/>
            <person name="Albert R."/>
            <person name="Binder M."/>
            <person name="Bloem J."/>
            <person name="Labutti K."/>
            <person name="Salamov A."/>
            <person name="Andreopoulos B."/>
            <person name="Baker S."/>
            <person name="Barry K."/>
            <person name="Bills G."/>
            <person name="Bluhm B."/>
            <person name="Cannon C."/>
            <person name="Castanera R."/>
            <person name="Culley D."/>
            <person name="Daum C."/>
            <person name="Ezra D."/>
            <person name="Gonzalez J."/>
            <person name="Henrissat B."/>
            <person name="Kuo A."/>
            <person name="Liang C."/>
            <person name="Lipzen A."/>
            <person name="Lutzoni F."/>
            <person name="Magnuson J."/>
            <person name="Mondo S."/>
            <person name="Nolan M."/>
            <person name="Ohm R."/>
            <person name="Pangilinan J."/>
            <person name="Park H.-J."/>
            <person name="Ramirez L."/>
            <person name="Alfaro M."/>
            <person name="Sun H."/>
            <person name="Tritt A."/>
            <person name="Yoshinaga Y."/>
            <person name="Zwiers L.-H."/>
            <person name="Turgeon B."/>
            <person name="Goodwin S."/>
            <person name="Spatafora J."/>
            <person name="Crous P."/>
            <person name="Grigoriev I."/>
        </authorList>
    </citation>
    <scope>NUCLEOTIDE SEQUENCE</scope>
    <source>
        <strain evidence="1">CBS 116005</strain>
    </source>
</reference>
<name>A0A6G1LL07_9PEZI</name>
<dbReference type="AlphaFoldDB" id="A0A6G1LL07"/>
<dbReference type="EMBL" id="ML995812">
    <property type="protein sequence ID" value="KAF2773108.1"/>
    <property type="molecule type" value="Genomic_DNA"/>
</dbReference>
<evidence type="ECO:0000313" key="1">
    <source>
        <dbReference type="EMBL" id="KAF2773108.1"/>
    </source>
</evidence>
<accession>A0A6G1LL07</accession>
<dbReference type="Proteomes" id="UP000799436">
    <property type="component" value="Unassembled WGS sequence"/>
</dbReference>
<evidence type="ECO:0000313" key="2">
    <source>
        <dbReference type="Proteomes" id="UP000799436"/>
    </source>
</evidence>
<gene>
    <name evidence="1" type="ORF">EJ03DRAFT_154136</name>
</gene>
<proteinExistence type="predicted"/>